<dbReference type="EMBL" id="LDZY01000004">
    <property type="protein sequence ID" value="KLU66863.1"/>
    <property type="molecule type" value="Genomic_DNA"/>
</dbReference>
<dbReference type="RefSeq" id="WP_047809380.1">
    <property type="nucleotide sequence ID" value="NZ_LDZY01000004.1"/>
</dbReference>
<proteinExistence type="inferred from homology"/>
<accession>A0A0J1FV47</accession>
<dbReference type="InterPro" id="IPR036388">
    <property type="entry name" value="WH-like_DNA-bd_sf"/>
</dbReference>
<keyword evidence="1" id="KW-0456">Lyase</keyword>
<dbReference type="SMART" id="SM00344">
    <property type="entry name" value="HTH_ASNC"/>
    <property type="match status" value="1"/>
</dbReference>
<evidence type="ECO:0000259" key="7">
    <source>
        <dbReference type="Pfam" id="PF22451"/>
    </source>
</evidence>
<evidence type="ECO:0000256" key="2">
    <source>
        <dbReference type="ARBA" id="ARBA00023444"/>
    </source>
</evidence>
<dbReference type="Pfam" id="PF17805">
    <property type="entry name" value="AsnC_trans_reg2"/>
    <property type="match status" value="2"/>
</dbReference>
<dbReference type="InterPro" id="IPR050684">
    <property type="entry name" value="HTH-Siroheme_Decarb"/>
</dbReference>
<feature type="domain" description="Siroheme decarboxylase NirL-like HTH" evidence="7">
    <location>
        <begin position="5"/>
        <end position="51"/>
    </location>
</feature>
<dbReference type="InterPro" id="IPR019888">
    <property type="entry name" value="Tscrpt_reg_AsnC-like"/>
</dbReference>
<evidence type="ECO:0000259" key="6">
    <source>
        <dbReference type="Pfam" id="PF17805"/>
    </source>
</evidence>
<dbReference type="InterPro" id="IPR053953">
    <property type="entry name" value="NirdL-like_HTH"/>
</dbReference>
<dbReference type="STRING" id="476652.DEAC_c15310"/>
<dbReference type="Proteomes" id="UP000036356">
    <property type="component" value="Unassembled WGS sequence"/>
</dbReference>
<comment type="caution">
    <text evidence="8">The sequence shown here is derived from an EMBL/GenBank/DDBJ whole genome shotgun (WGS) entry which is preliminary data.</text>
</comment>
<sequence length="338" mass="38593">MDSADRALLNEIQKQFPIDVHPYKVLGQIVGTTEEDAFLRIQKLRREGIIRRLGGVFDSRKLGYFSTLCTAKVPEEKIPALAKLINKIPGITHNYVRNHDYNVWFTLIARSEEAAEQIIHKIRKDLDISEVYNLPATHLFKINVNFDFSDEEDTQEEPLISAENGDQAVTHSGSRQPYDLTHDDVALIQIIQGDLPDSSTPFTVLAERLNWTVEKLISRAKSLLEAKVLRRFGAVLRHQKAGFVANSMGVWQVEPARAEEVGKIMAQFKEVSHCYERPTLPDWPYNVFTMIHGKTIEDCDEVMKRISQATGVTEYSMLFSTAELKKSSMQYFLEEESF</sequence>
<comment type="pathway">
    <text evidence="2">Porphyrin-containing compound metabolism.</text>
</comment>
<dbReference type="PATRIC" id="fig|476652.3.peg.1578"/>
<feature type="domain" description="Siroheme decarboxylase AsnC-like ligand binding" evidence="6">
    <location>
        <begin position="240"/>
        <end position="325"/>
    </location>
</feature>
<feature type="domain" description="Siroheme decarboxylase NirL-like HTH" evidence="7">
    <location>
        <begin position="185"/>
        <end position="230"/>
    </location>
</feature>
<keyword evidence="8" id="KW-0238">DNA-binding</keyword>
<gene>
    <name evidence="8" type="ORF">DEAC_c15310</name>
</gene>
<dbReference type="PANTHER" id="PTHR43413">
    <property type="entry name" value="TRANSCRIPTIONAL REGULATOR, ASNC FAMILY"/>
    <property type="match status" value="1"/>
</dbReference>
<dbReference type="GO" id="GO:0003677">
    <property type="term" value="F:DNA binding"/>
    <property type="evidence" value="ECO:0007669"/>
    <property type="project" value="UniProtKB-KW"/>
</dbReference>
<dbReference type="GO" id="GO:0016829">
    <property type="term" value="F:lyase activity"/>
    <property type="evidence" value="ECO:0007669"/>
    <property type="project" value="UniProtKB-KW"/>
</dbReference>
<dbReference type="Gene3D" id="3.30.70.3460">
    <property type="match status" value="2"/>
</dbReference>
<reference evidence="8 9" key="1">
    <citation type="submission" date="2015-06" db="EMBL/GenBank/DDBJ databases">
        <title>Draft genome of the moderately acidophilic sulfate reducer Candidatus Desulfosporosinus acididurans strain M1.</title>
        <authorList>
            <person name="Poehlein A."/>
            <person name="Petzsch P."/>
            <person name="Johnson B.D."/>
            <person name="Schloemann M."/>
            <person name="Daniel R."/>
            <person name="Muehling M."/>
        </authorList>
    </citation>
    <scope>NUCLEOTIDE SEQUENCE [LARGE SCALE GENOMIC DNA]</scope>
    <source>
        <strain evidence="8 9">M1</strain>
    </source>
</reference>
<evidence type="ECO:0000256" key="1">
    <source>
        <dbReference type="ARBA" id="ARBA00023239"/>
    </source>
</evidence>
<feature type="domain" description="Siroheme decarboxylase AsnC-like ligand binding" evidence="6">
    <location>
        <begin position="61"/>
        <end position="141"/>
    </location>
</feature>
<dbReference type="EC" id="4.1.1.111" evidence="4"/>
<dbReference type="InterPro" id="IPR040523">
    <property type="entry name" value="AsnC_trans_reg2"/>
</dbReference>
<comment type="catalytic activity">
    <reaction evidence="5">
        <text>siroheme + 2 H(+) = 12,18-didecarboxysiroheme + 2 CO2</text>
        <dbReference type="Rhea" id="RHEA:19093"/>
        <dbReference type="ChEBI" id="CHEBI:15378"/>
        <dbReference type="ChEBI" id="CHEBI:16526"/>
        <dbReference type="ChEBI" id="CHEBI:60052"/>
        <dbReference type="ChEBI" id="CHEBI:140497"/>
        <dbReference type="EC" id="4.1.1.111"/>
    </reaction>
</comment>
<evidence type="ECO:0000256" key="3">
    <source>
        <dbReference type="ARBA" id="ARBA00023457"/>
    </source>
</evidence>
<comment type="similarity">
    <text evidence="3">Belongs to the Ahb/Nir family.</text>
</comment>
<dbReference type="PANTHER" id="PTHR43413:SF1">
    <property type="entry name" value="SIROHEME DECARBOXYLASE NIRL SUBUNIT"/>
    <property type="match status" value="1"/>
</dbReference>
<evidence type="ECO:0000313" key="8">
    <source>
        <dbReference type="EMBL" id="KLU66863.1"/>
    </source>
</evidence>
<organism evidence="8 9">
    <name type="scientific">Desulfosporosinus acididurans</name>
    <dbReference type="NCBI Taxonomy" id="476652"/>
    <lineage>
        <taxon>Bacteria</taxon>
        <taxon>Bacillati</taxon>
        <taxon>Bacillota</taxon>
        <taxon>Clostridia</taxon>
        <taxon>Eubacteriales</taxon>
        <taxon>Desulfitobacteriaceae</taxon>
        <taxon>Desulfosporosinus</taxon>
    </lineage>
</organism>
<dbReference type="Gene3D" id="1.10.10.10">
    <property type="entry name" value="Winged helix-like DNA-binding domain superfamily/Winged helix DNA-binding domain"/>
    <property type="match status" value="1"/>
</dbReference>
<dbReference type="Pfam" id="PF22451">
    <property type="entry name" value="NirdL-like_HTH"/>
    <property type="match status" value="2"/>
</dbReference>
<evidence type="ECO:0000256" key="4">
    <source>
        <dbReference type="ARBA" id="ARBA00023471"/>
    </source>
</evidence>
<evidence type="ECO:0000313" key="9">
    <source>
        <dbReference type="Proteomes" id="UP000036356"/>
    </source>
</evidence>
<keyword evidence="9" id="KW-1185">Reference proteome</keyword>
<evidence type="ECO:0000256" key="5">
    <source>
        <dbReference type="ARBA" id="ARBA00048470"/>
    </source>
</evidence>
<protein>
    <recommendedName>
        <fullName evidence="4">siroheme decarboxylase</fullName>
        <ecNumber evidence="4">4.1.1.111</ecNumber>
    </recommendedName>
</protein>
<dbReference type="AlphaFoldDB" id="A0A0J1FV47"/>
<name>A0A0J1FV47_9FIRM</name>